<reference evidence="1 2" key="1">
    <citation type="submission" date="2014-04" db="EMBL/GenBank/DDBJ databases">
        <title>Evolutionary Origins and Diversification of the Mycorrhizal Mutualists.</title>
        <authorList>
            <consortium name="DOE Joint Genome Institute"/>
            <consortium name="Mycorrhizal Genomics Consortium"/>
            <person name="Kohler A."/>
            <person name="Kuo A."/>
            <person name="Nagy L.G."/>
            <person name="Floudas D."/>
            <person name="Copeland A."/>
            <person name="Barry K.W."/>
            <person name="Cichocki N."/>
            <person name="Veneault-Fourrey C."/>
            <person name="LaButti K."/>
            <person name="Lindquist E.A."/>
            <person name="Lipzen A."/>
            <person name="Lundell T."/>
            <person name="Morin E."/>
            <person name="Murat C."/>
            <person name="Riley R."/>
            <person name="Ohm R."/>
            <person name="Sun H."/>
            <person name="Tunlid A."/>
            <person name="Henrissat B."/>
            <person name="Grigoriev I.V."/>
            <person name="Hibbett D.S."/>
            <person name="Martin F."/>
        </authorList>
    </citation>
    <scope>NUCLEOTIDE SEQUENCE [LARGE SCALE GENOMIC DNA]</scope>
    <source>
        <strain evidence="1 2">Koide BX008</strain>
    </source>
</reference>
<dbReference type="HOGENOM" id="CLU_2542065_0_0_1"/>
<gene>
    <name evidence="1" type="ORF">M378DRAFT_352753</name>
</gene>
<name>A0A0C2STZ0_AMAMK</name>
<dbReference type="AlphaFoldDB" id="A0A0C2STZ0"/>
<dbReference type="Proteomes" id="UP000054549">
    <property type="component" value="Unassembled WGS sequence"/>
</dbReference>
<sequence>MNGDFTFGSTTNGAELGYQCVRIVQDKRAKFRGEPQSNTWLVFICCKKRTALRFMFFWSCFLSGRPKMPSCEPFCGTSDAQDC</sequence>
<keyword evidence="2" id="KW-1185">Reference proteome</keyword>
<proteinExistence type="predicted"/>
<protein>
    <submittedName>
        <fullName evidence="1">Uncharacterized protein</fullName>
    </submittedName>
</protein>
<dbReference type="InParanoid" id="A0A0C2STZ0"/>
<accession>A0A0C2STZ0</accession>
<evidence type="ECO:0000313" key="2">
    <source>
        <dbReference type="Proteomes" id="UP000054549"/>
    </source>
</evidence>
<organism evidence="1 2">
    <name type="scientific">Amanita muscaria (strain Koide BX008)</name>
    <dbReference type="NCBI Taxonomy" id="946122"/>
    <lineage>
        <taxon>Eukaryota</taxon>
        <taxon>Fungi</taxon>
        <taxon>Dikarya</taxon>
        <taxon>Basidiomycota</taxon>
        <taxon>Agaricomycotina</taxon>
        <taxon>Agaricomycetes</taxon>
        <taxon>Agaricomycetidae</taxon>
        <taxon>Agaricales</taxon>
        <taxon>Pluteineae</taxon>
        <taxon>Amanitaceae</taxon>
        <taxon>Amanita</taxon>
    </lineage>
</organism>
<dbReference type="EMBL" id="KN818234">
    <property type="protein sequence ID" value="KIL66855.1"/>
    <property type="molecule type" value="Genomic_DNA"/>
</dbReference>
<evidence type="ECO:0000313" key="1">
    <source>
        <dbReference type="EMBL" id="KIL66855.1"/>
    </source>
</evidence>